<protein>
    <recommendedName>
        <fullName evidence="5">6-phosphogluconate dehydrogenase C-terminal domain-like protein</fullName>
    </recommendedName>
</protein>
<dbReference type="Pfam" id="PF09130">
    <property type="entry name" value="DUF1932"/>
    <property type="match status" value="1"/>
</dbReference>
<evidence type="ECO:0000313" key="3">
    <source>
        <dbReference type="EMBL" id="CAF9933013.1"/>
    </source>
</evidence>
<dbReference type="Gene3D" id="3.40.50.720">
    <property type="entry name" value="NAD(P)-binding Rossmann-like Domain"/>
    <property type="match status" value="1"/>
</dbReference>
<evidence type="ECO:0008006" key="5">
    <source>
        <dbReference type="Google" id="ProtNLM"/>
    </source>
</evidence>
<accession>A0A8H3G4J8</accession>
<name>A0A8H3G4J8_9LECA</name>
<dbReference type="SUPFAM" id="SSF48179">
    <property type="entry name" value="6-phosphogluconate dehydrogenase C-terminal domain-like"/>
    <property type="match status" value="1"/>
</dbReference>
<dbReference type="Proteomes" id="UP000664169">
    <property type="component" value="Unassembled WGS sequence"/>
</dbReference>
<comment type="caution">
    <text evidence="3">The sequence shown here is derived from an EMBL/GenBank/DDBJ whole genome shotgun (WGS) entry which is preliminary data.</text>
</comment>
<evidence type="ECO:0000313" key="4">
    <source>
        <dbReference type="Proteomes" id="UP000664169"/>
    </source>
</evidence>
<dbReference type="InterPro" id="IPR015814">
    <property type="entry name" value="Pgluconate_DH_NAD-bd_C"/>
</dbReference>
<evidence type="ECO:0000259" key="1">
    <source>
        <dbReference type="Pfam" id="PF03807"/>
    </source>
</evidence>
<dbReference type="OrthoDB" id="9988102at2759"/>
<dbReference type="InterPro" id="IPR028939">
    <property type="entry name" value="P5C_Rdtase_cat_N"/>
</dbReference>
<organism evidence="3 4">
    <name type="scientific">Gomphillus americanus</name>
    <dbReference type="NCBI Taxonomy" id="1940652"/>
    <lineage>
        <taxon>Eukaryota</taxon>
        <taxon>Fungi</taxon>
        <taxon>Dikarya</taxon>
        <taxon>Ascomycota</taxon>
        <taxon>Pezizomycotina</taxon>
        <taxon>Lecanoromycetes</taxon>
        <taxon>OSLEUM clade</taxon>
        <taxon>Ostropomycetidae</taxon>
        <taxon>Ostropales</taxon>
        <taxon>Graphidaceae</taxon>
        <taxon>Gomphilloideae</taxon>
        <taxon>Gomphillus</taxon>
    </lineage>
</organism>
<feature type="domain" description="Phosphogluconate dehydrogenase NAD-binding putative C-terminal" evidence="2">
    <location>
        <begin position="235"/>
        <end position="315"/>
    </location>
</feature>
<dbReference type="InterPro" id="IPR036291">
    <property type="entry name" value="NAD(P)-bd_dom_sf"/>
</dbReference>
<dbReference type="SUPFAM" id="SSF51735">
    <property type="entry name" value="NAD(P)-binding Rossmann-fold domains"/>
    <property type="match status" value="1"/>
</dbReference>
<dbReference type="Gene3D" id="1.10.1040.10">
    <property type="entry name" value="N-(1-d-carboxylethyl)-l-norvaline Dehydrogenase, domain 2"/>
    <property type="match status" value="1"/>
</dbReference>
<reference evidence="3" key="1">
    <citation type="submission" date="2021-03" db="EMBL/GenBank/DDBJ databases">
        <authorList>
            <person name="Tagirdzhanova G."/>
        </authorList>
    </citation>
    <scope>NUCLEOTIDE SEQUENCE</scope>
</reference>
<feature type="domain" description="Pyrroline-5-carboxylate reductase catalytic N-terminal" evidence="1">
    <location>
        <begin position="8"/>
        <end position="87"/>
    </location>
</feature>
<dbReference type="InterPro" id="IPR008927">
    <property type="entry name" value="6-PGluconate_DH-like_C_sf"/>
</dbReference>
<keyword evidence="4" id="KW-1185">Reference proteome</keyword>
<sequence length="356" mass="37261">MSSPNLPRIAILSLGDMGSGIARLLTSHKYPVGTCTAGRSSHTIARATAANVACYENDEALLQASDILISIVPPRDAVATAERVRRAWDSVGKSSEAGVRKLWYLDLNAISPARAREVAAALGIRSSSKGGARYFNDQADANADADEAHDIVFLDGGIIGGPPKKGEDGKWSGPSIPTSGPFPLSAFSEGGSALAEVLSVRHIAPVIGPATGLKMCFASLSKGFCALALQSFASAQAMGVLDEFRYELKERVPAVGQRAEATVTSCPPKAYRWVAEMQEIGACFGKDGGWSSGGDNSKGGDFANVFAAISEVYQVLADKTILGSERIGERQRGTTVEDVAEILANTLTGSNKNKPA</sequence>
<dbReference type="Pfam" id="PF03807">
    <property type="entry name" value="F420_oxidored"/>
    <property type="match status" value="1"/>
</dbReference>
<gene>
    <name evidence="3" type="ORF">GOMPHAMPRED_007122</name>
</gene>
<dbReference type="EMBL" id="CAJPDQ010000050">
    <property type="protein sequence ID" value="CAF9933013.1"/>
    <property type="molecule type" value="Genomic_DNA"/>
</dbReference>
<evidence type="ECO:0000259" key="2">
    <source>
        <dbReference type="Pfam" id="PF09130"/>
    </source>
</evidence>
<dbReference type="AlphaFoldDB" id="A0A8H3G4J8"/>
<proteinExistence type="predicted"/>
<dbReference type="InterPro" id="IPR013328">
    <property type="entry name" value="6PGD_dom2"/>
</dbReference>